<proteinExistence type="predicted"/>
<dbReference type="SUPFAM" id="SSF54427">
    <property type="entry name" value="NTF2-like"/>
    <property type="match status" value="1"/>
</dbReference>
<protein>
    <submittedName>
        <fullName evidence="3">DUF4440 domain-containing protein</fullName>
    </submittedName>
</protein>
<dbReference type="InterPro" id="IPR032710">
    <property type="entry name" value="NTF2-like_dom_sf"/>
</dbReference>
<comment type="caution">
    <text evidence="3">The sequence shown here is derived from an EMBL/GenBank/DDBJ whole genome shotgun (WGS) entry which is preliminary data.</text>
</comment>
<gene>
    <name evidence="3" type="ORF">DN068_09265</name>
</gene>
<dbReference type="OrthoDB" id="120856at2"/>
<feature type="domain" description="DUF4440" evidence="2">
    <location>
        <begin position="31"/>
        <end position="134"/>
    </location>
</feature>
<dbReference type="RefSeq" id="WP_110998630.1">
    <property type="nucleotide sequence ID" value="NZ_QKTW01000015.1"/>
</dbReference>
<dbReference type="Pfam" id="PF14534">
    <property type="entry name" value="DUF4440"/>
    <property type="match status" value="1"/>
</dbReference>
<evidence type="ECO:0000259" key="2">
    <source>
        <dbReference type="Pfam" id="PF14534"/>
    </source>
</evidence>
<feature type="signal peptide" evidence="1">
    <location>
        <begin position="1"/>
        <end position="18"/>
    </location>
</feature>
<name>A0A2W2AHM4_9BACT</name>
<evidence type="ECO:0000256" key="1">
    <source>
        <dbReference type="SAM" id="SignalP"/>
    </source>
</evidence>
<evidence type="ECO:0000313" key="4">
    <source>
        <dbReference type="Proteomes" id="UP000248745"/>
    </source>
</evidence>
<feature type="chain" id="PRO_5015850684" evidence="1">
    <location>
        <begin position="19"/>
        <end position="140"/>
    </location>
</feature>
<accession>A0A2W2AHM4</accession>
<evidence type="ECO:0000313" key="3">
    <source>
        <dbReference type="EMBL" id="PZF73052.1"/>
    </source>
</evidence>
<dbReference type="AlphaFoldDB" id="A0A2W2AHM4"/>
<dbReference type="InterPro" id="IPR027843">
    <property type="entry name" value="DUF4440"/>
</dbReference>
<dbReference type="Gene3D" id="3.10.450.50">
    <property type="match status" value="1"/>
</dbReference>
<dbReference type="EMBL" id="QKTW01000015">
    <property type="protein sequence ID" value="PZF73052.1"/>
    <property type="molecule type" value="Genomic_DNA"/>
</dbReference>
<dbReference type="Proteomes" id="UP000248745">
    <property type="component" value="Unassembled WGS sequence"/>
</dbReference>
<sequence length="140" mass="15950">MKNWILLLLICFAVPAFAQNSNEQQILTMLDAQVKEWNKGNIAGYMHGYWENDSLLFIGSNGPRYGYTTTLKRYQQAYPDKAHMGTLTSTITSMKQLSPEYYFIVGKWALKRSAGNVSGSYTLLLRKINDVWVIVCDHSS</sequence>
<organism evidence="3 4">
    <name type="scientific">Taibaiella soli</name>
    <dbReference type="NCBI Taxonomy" id="1649169"/>
    <lineage>
        <taxon>Bacteria</taxon>
        <taxon>Pseudomonadati</taxon>
        <taxon>Bacteroidota</taxon>
        <taxon>Chitinophagia</taxon>
        <taxon>Chitinophagales</taxon>
        <taxon>Chitinophagaceae</taxon>
        <taxon>Taibaiella</taxon>
    </lineage>
</organism>
<keyword evidence="4" id="KW-1185">Reference proteome</keyword>
<reference evidence="3 4" key="1">
    <citation type="submission" date="2018-06" db="EMBL/GenBank/DDBJ databases">
        <title>Mucibacter soli gen. nov., sp. nov., a new member of the family Chitinophagaceae producing mucin.</title>
        <authorList>
            <person name="Kim M.-K."/>
            <person name="Park S."/>
            <person name="Kim T.-S."/>
            <person name="Joung Y."/>
            <person name="Han J.-H."/>
            <person name="Kim S.B."/>
        </authorList>
    </citation>
    <scope>NUCLEOTIDE SEQUENCE [LARGE SCALE GENOMIC DNA]</scope>
    <source>
        <strain evidence="3 4">R1-15</strain>
    </source>
</reference>
<keyword evidence="1" id="KW-0732">Signal</keyword>